<protein>
    <recommendedName>
        <fullName evidence="11">ATP-dependent RNA helicase</fullName>
        <ecNumber evidence="11">3.6.4.13</ecNumber>
    </recommendedName>
</protein>
<dbReference type="InterPro" id="IPR027417">
    <property type="entry name" value="P-loop_NTPase"/>
</dbReference>
<dbReference type="SMART" id="SM00490">
    <property type="entry name" value="HELICc"/>
    <property type="match status" value="1"/>
</dbReference>
<keyword evidence="7 11" id="KW-0067">ATP-binding</keyword>
<keyword evidence="4 11" id="KW-0547">Nucleotide-binding</keyword>
<evidence type="ECO:0000259" key="15">
    <source>
        <dbReference type="PROSITE" id="PS51195"/>
    </source>
</evidence>
<dbReference type="PANTHER" id="PTHR24031">
    <property type="entry name" value="RNA HELICASE"/>
    <property type="match status" value="1"/>
</dbReference>
<evidence type="ECO:0000256" key="11">
    <source>
        <dbReference type="RuleBase" id="RU365068"/>
    </source>
</evidence>
<evidence type="ECO:0000256" key="4">
    <source>
        <dbReference type="ARBA" id="ARBA00022741"/>
    </source>
</evidence>
<evidence type="ECO:0000256" key="6">
    <source>
        <dbReference type="ARBA" id="ARBA00022806"/>
    </source>
</evidence>
<sequence length="649" mass="71892">MEDDLLLNFASEPPAKKQKVKVTGGKWKERRKSQLASEGRGRNEKKEKQGVNQIKLGERTKETATAEGEERPHKTAFPERRGEGGKNNTYVSSLFTANPEIQDRPVAEIDVLSPSNAPLDTSSFSGLGLNDKIKAHLLSQRLENPTKIQQQVIPRLLAGNNDLFVQAQTGSGKTLAFALPIFQKLMEIPDIDRTSGLFALILAPTRELATQIYSVFESLRRCHHKIVAGNVIGGEKKKSEKARLRKGVNILVATPGRLVDHIEHTQKLDLSKIRYVVLDEGDRLMELGFEESITKILHSISSSAVPLHYPSLPAKRVSILCSATIKSTVKKLGELSLEEAELVTTSEKITKVPDQLVQQVVVIPPKLRFVTLAGTLKNLIKDQTASRTIVFFSCSGSVDFHFIALTRKAASEDTSGSLFGSSIFKLHGSLSQQTRTSTLKQFADSPNNAILLCTDVASRGLDLPHINNVVEFDPPFALDDHLHRVGRTARAGSLGKSVLFLLPGDEENYLKIIEPLHPSGIQFQKYESVLKEAFEKPGEKGGSWDTQATTFHLDLERWLLEEPRAKEIAANGFISHIKAYATHLASERECFNVKKIHLGHLAKSFGLRETPKKLASGGERKKKEDGKSKMLRMAKMHLQAQTDEFNTFG</sequence>
<feature type="short sequence motif" description="Q motif" evidence="10">
    <location>
        <begin position="122"/>
        <end position="150"/>
    </location>
</feature>
<dbReference type="GO" id="GO:0005730">
    <property type="term" value="C:nucleolus"/>
    <property type="evidence" value="ECO:0007669"/>
    <property type="project" value="UniProtKB-SubCell"/>
</dbReference>
<accession>A0AAN6D173</accession>
<dbReference type="PROSITE" id="PS51194">
    <property type="entry name" value="HELICASE_CTER"/>
    <property type="match status" value="1"/>
</dbReference>
<comment type="domain">
    <text evidence="11">The Q motif is unique to and characteristic of the DEAD box family of RNA helicases and controls ATP binding and hydrolysis.</text>
</comment>
<evidence type="ECO:0000256" key="8">
    <source>
        <dbReference type="ARBA" id="ARBA00022884"/>
    </source>
</evidence>
<keyword evidence="6 11" id="KW-0347">Helicase</keyword>
<comment type="similarity">
    <text evidence="11">Belongs to the DEAD box helicase family.</text>
</comment>
<organism evidence="16 17">
    <name type="scientific">Ogataea haglerorum</name>
    <dbReference type="NCBI Taxonomy" id="1937702"/>
    <lineage>
        <taxon>Eukaryota</taxon>
        <taxon>Fungi</taxon>
        <taxon>Dikarya</taxon>
        <taxon>Ascomycota</taxon>
        <taxon>Saccharomycotina</taxon>
        <taxon>Pichiomycetes</taxon>
        <taxon>Pichiales</taxon>
        <taxon>Pichiaceae</taxon>
        <taxon>Ogataea</taxon>
    </lineage>
</organism>
<reference evidence="16" key="1">
    <citation type="journal article" date="2021" name="G3 (Bethesda)">
        <title>Genomic diversity, chromosomal rearrangements, and interspecies hybridization in the ogataea polymorpha species complex.</title>
        <authorList>
            <person name="Hanson S.J."/>
            <person name="Cinneide E.O."/>
            <person name="Salzberg L.I."/>
            <person name="Wolfe K.H."/>
            <person name="McGowan J."/>
            <person name="Fitzpatrick D.A."/>
            <person name="Matlin K."/>
        </authorList>
    </citation>
    <scope>NUCLEOTIDE SEQUENCE</scope>
    <source>
        <strain evidence="16">83-405-1</strain>
    </source>
</reference>
<feature type="compositionally biased region" description="Basic and acidic residues" evidence="12">
    <location>
        <begin position="56"/>
        <end position="84"/>
    </location>
</feature>
<evidence type="ECO:0000259" key="13">
    <source>
        <dbReference type="PROSITE" id="PS51192"/>
    </source>
</evidence>
<dbReference type="EC" id="3.6.4.13" evidence="11"/>
<dbReference type="CDD" id="cd18787">
    <property type="entry name" value="SF2_C_DEAD"/>
    <property type="match status" value="1"/>
</dbReference>
<dbReference type="Gene3D" id="3.40.50.300">
    <property type="entry name" value="P-loop containing nucleotide triphosphate hydrolases"/>
    <property type="match status" value="2"/>
</dbReference>
<evidence type="ECO:0000256" key="1">
    <source>
        <dbReference type="ARBA" id="ARBA00004604"/>
    </source>
</evidence>
<keyword evidence="2" id="KW-0690">Ribosome biogenesis</keyword>
<feature type="domain" description="Helicase C-terminal" evidence="14">
    <location>
        <begin position="375"/>
        <end position="534"/>
    </location>
</feature>
<comment type="caution">
    <text evidence="16">The sequence shown here is derived from an EMBL/GenBank/DDBJ whole genome shotgun (WGS) entry which is preliminary data.</text>
</comment>
<gene>
    <name evidence="16" type="ORF">KL933_004971</name>
</gene>
<dbReference type="GO" id="GO:0003723">
    <property type="term" value="F:RNA binding"/>
    <property type="evidence" value="ECO:0007669"/>
    <property type="project" value="UniProtKB-UniRule"/>
</dbReference>
<dbReference type="Proteomes" id="UP000738402">
    <property type="component" value="Unassembled WGS sequence"/>
</dbReference>
<dbReference type="InterPro" id="IPR014001">
    <property type="entry name" value="Helicase_ATP-bd"/>
</dbReference>
<dbReference type="Pfam" id="PF00271">
    <property type="entry name" value="Helicase_C"/>
    <property type="match status" value="1"/>
</dbReference>
<evidence type="ECO:0000313" key="17">
    <source>
        <dbReference type="Proteomes" id="UP000738402"/>
    </source>
</evidence>
<dbReference type="SMART" id="SM00487">
    <property type="entry name" value="DEXDc"/>
    <property type="match status" value="1"/>
</dbReference>
<dbReference type="GO" id="GO:0016787">
    <property type="term" value="F:hydrolase activity"/>
    <property type="evidence" value="ECO:0007669"/>
    <property type="project" value="UniProtKB-KW"/>
</dbReference>
<dbReference type="SMART" id="SM01178">
    <property type="entry name" value="DUF4217"/>
    <property type="match status" value="1"/>
</dbReference>
<evidence type="ECO:0000256" key="12">
    <source>
        <dbReference type="SAM" id="MobiDB-lite"/>
    </source>
</evidence>
<dbReference type="InterPro" id="IPR025313">
    <property type="entry name" value="SPB4-like_CTE"/>
</dbReference>
<dbReference type="PROSITE" id="PS51192">
    <property type="entry name" value="HELICASE_ATP_BIND_1"/>
    <property type="match status" value="1"/>
</dbReference>
<feature type="domain" description="DEAD-box RNA helicase Q" evidence="15">
    <location>
        <begin position="122"/>
        <end position="150"/>
    </location>
</feature>
<keyword evidence="3" id="KW-0698">rRNA processing</keyword>
<keyword evidence="8 11" id="KW-0694">RNA-binding</keyword>
<evidence type="ECO:0000256" key="3">
    <source>
        <dbReference type="ARBA" id="ARBA00022552"/>
    </source>
</evidence>
<dbReference type="Pfam" id="PF00270">
    <property type="entry name" value="DEAD"/>
    <property type="match status" value="1"/>
</dbReference>
<dbReference type="GO" id="GO:0003724">
    <property type="term" value="F:RNA helicase activity"/>
    <property type="evidence" value="ECO:0007669"/>
    <property type="project" value="UniProtKB-EC"/>
</dbReference>
<feature type="compositionally biased region" description="Basic and acidic residues" evidence="12">
    <location>
        <begin position="39"/>
        <end position="49"/>
    </location>
</feature>
<evidence type="ECO:0000259" key="14">
    <source>
        <dbReference type="PROSITE" id="PS51194"/>
    </source>
</evidence>
<dbReference type="GO" id="GO:0005524">
    <property type="term" value="F:ATP binding"/>
    <property type="evidence" value="ECO:0007669"/>
    <property type="project" value="UniProtKB-UniRule"/>
</dbReference>
<dbReference type="InterPro" id="IPR014014">
    <property type="entry name" value="RNA_helicase_DEAD_Q_motif"/>
</dbReference>
<feature type="domain" description="Helicase ATP-binding" evidence="13">
    <location>
        <begin position="154"/>
        <end position="343"/>
    </location>
</feature>
<evidence type="ECO:0000256" key="9">
    <source>
        <dbReference type="ARBA" id="ARBA00023242"/>
    </source>
</evidence>
<comment type="catalytic activity">
    <reaction evidence="11">
        <text>ATP + H2O = ADP + phosphate + H(+)</text>
        <dbReference type="Rhea" id="RHEA:13065"/>
        <dbReference type="ChEBI" id="CHEBI:15377"/>
        <dbReference type="ChEBI" id="CHEBI:15378"/>
        <dbReference type="ChEBI" id="CHEBI:30616"/>
        <dbReference type="ChEBI" id="CHEBI:43474"/>
        <dbReference type="ChEBI" id="CHEBI:456216"/>
        <dbReference type="EC" id="3.6.4.13"/>
    </reaction>
</comment>
<name>A0AAN6D173_9ASCO</name>
<evidence type="ECO:0000313" key="16">
    <source>
        <dbReference type="EMBL" id="KAG7724220.1"/>
    </source>
</evidence>
<evidence type="ECO:0000256" key="5">
    <source>
        <dbReference type="ARBA" id="ARBA00022801"/>
    </source>
</evidence>
<keyword evidence="9" id="KW-0539">Nucleus</keyword>
<keyword evidence="5 11" id="KW-0378">Hydrolase</keyword>
<dbReference type="InterPro" id="IPR011545">
    <property type="entry name" value="DEAD/DEAH_box_helicase_dom"/>
</dbReference>
<dbReference type="SUPFAM" id="SSF52540">
    <property type="entry name" value="P-loop containing nucleoside triphosphate hydrolases"/>
    <property type="match status" value="2"/>
</dbReference>
<dbReference type="CDD" id="cd17949">
    <property type="entry name" value="DEADc_DDX31"/>
    <property type="match status" value="1"/>
</dbReference>
<dbReference type="GO" id="GO:0006364">
    <property type="term" value="P:rRNA processing"/>
    <property type="evidence" value="ECO:0007669"/>
    <property type="project" value="UniProtKB-KW"/>
</dbReference>
<evidence type="ECO:0000256" key="10">
    <source>
        <dbReference type="PROSITE-ProRule" id="PRU00552"/>
    </source>
</evidence>
<dbReference type="AlphaFoldDB" id="A0AAN6D173"/>
<feature type="region of interest" description="Disordered" evidence="12">
    <location>
        <begin position="1"/>
        <end position="87"/>
    </location>
</feature>
<comment type="function">
    <text evidence="11">RNA helicase.</text>
</comment>
<evidence type="ECO:0000256" key="2">
    <source>
        <dbReference type="ARBA" id="ARBA00022517"/>
    </source>
</evidence>
<dbReference type="PROSITE" id="PS51195">
    <property type="entry name" value="Q_MOTIF"/>
    <property type="match status" value="1"/>
</dbReference>
<dbReference type="InterPro" id="IPR001650">
    <property type="entry name" value="Helicase_C-like"/>
</dbReference>
<proteinExistence type="inferred from homology"/>
<evidence type="ECO:0000256" key="7">
    <source>
        <dbReference type="ARBA" id="ARBA00022840"/>
    </source>
</evidence>
<dbReference type="EMBL" id="JAHLUH010000018">
    <property type="protein sequence ID" value="KAG7724220.1"/>
    <property type="molecule type" value="Genomic_DNA"/>
</dbReference>
<comment type="subcellular location">
    <subcellularLocation>
        <location evidence="1">Nucleus</location>
        <location evidence="1">Nucleolus</location>
    </subcellularLocation>
</comment>
<dbReference type="Pfam" id="PF13959">
    <property type="entry name" value="CTE_SPB4"/>
    <property type="match status" value="1"/>
</dbReference>